<dbReference type="SUPFAM" id="SSF53098">
    <property type="entry name" value="Ribonuclease H-like"/>
    <property type="match status" value="1"/>
</dbReference>
<dbReference type="Proteomes" id="UP000613177">
    <property type="component" value="Unassembled WGS sequence"/>
</dbReference>
<dbReference type="InterPro" id="IPR013520">
    <property type="entry name" value="Ribonucl_H"/>
</dbReference>
<evidence type="ECO:0000256" key="2">
    <source>
        <dbReference type="ARBA" id="ARBA00006357"/>
    </source>
</evidence>
<dbReference type="GO" id="GO:0010629">
    <property type="term" value="P:negative regulation of gene expression"/>
    <property type="evidence" value="ECO:0007669"/>
    <property type="project" value="UniProtKB-ARBA"/>
</dbReference>
<dbReference type="GO" id="GO:0005634">
    <property type="term" value="C:nucleus"/>
    <property type="evidence" value="ECO:0007669"/>
    <property type="project" value="UniProtKB-SubCell"/>
</dbReference>
<reference evidence="9" key="1">
    <citation type="submission" date="2021-01" db="EMBL/GenBank/DDBJ databases">
        <title>Metabolic potential, ecology and presence of endohyphal bacteria is reflected in genomic diversity of Mucoromycotina.</title>
        <authorList>
            <person name="Muszewska A."/>
            <person name="Okrasinska A."/>
            <person name="Steczkiewicz K."/>
            <person name="Drgas O."/>
            <person name="Orlowska M."/>
            <person name="Perlinska-Lenart U."/>
            <person name="Aleksandrzak-Piekarczyk T."/>
            <person name="Szatraj K."/>
            <person name="Zielenkiewicz U."/>
            <person name="Pilsyk S."/>
            <person name="Malc E."/>
            <person name="Mieczkowski P."/>
            <person name="Kruszewska J.S."/>
            <person name="Biernat P."/>
            <person name="Pawlowska J."/>
        </authorList>
    </citation>
    <scope>NUCLEOTIDE SEQUENCE</scope>
    <source>
        <strain evidence="9">WA0000018081</strain>
    </source>
</reference>
<dbReference type="GO" id="GO:0003676">
    <property type="term" value="F:nucleic acid binding"/>
    <property type="evidence" value="ECO:0007669"/>
    <property type="project" value="InterPro"/>
</dbReference>
<dbReference type="FunFam" id="3.30.420.10:FF:000031">
    <property type="entry name" value="RNA exonuclease 1"/>
    <property type="match status" value="1"/>
</dbReference>
<evidence type="ECO:0000256" key="3">
    <source>
        <dbReference type="ARBA" id="ARBA00022722"/>
    </source>
</evidence>
<dbReference type="Gene3D" id="3.30.420.10">
    <property type="entry name" value="Ribonuclease H-like superfamily/Ribonuclease H"/>
    <property type="match status" value="1"/>
</dbReference>
<dbReference type="InterPro" id="IPR012337">
    <property type="entry name" value="RNaseH-like_sf"/>
</dbReference>
<evidence type="ECO:0000256" key="7">
    <source>
        <dbReference type="SAM" id="MobiDB-lite"/>
    </source>
</evidence>
<keyword evidence="4" id="KW-0378">Hydrolase</keyword>
<dbReference type="AlphaFoldDB" id="A0A8H7VWW4"/>
<evidence type="ECO:0000259" key="8">
    <source>
        <dbReference type="SMART" id="SM00479"/>
    </source>
</evidence>
<comment type="subcellular location">
    <subcellularLocation>
        <location evidence="1">Nucleus</location>
    </subcellularLocation>
</comment>
<proteinExistence type="inferred from homology"/>
<keyword evidence="6" id="KW-0539">Nucleus</keyword>
<keyword evidence="10" id="KW-1185">Reference proteome</keyword>
<dbReference type="GO" id="GO:0004527">
    <property type="term" value="F:exonuclease activity"/>
    <property type="evidence" value="ECO:0007669"/>
    <property type="project" value="UniProtKB-KW"/>
</dbReference>
<organism evidence="9 10">
    <name type="scientific">Thamnidium elegans</name>
    <dbReference type="NCBI Taxonomy" id="101142"/>
    <lineage>
        <taxon>Eukaryota</taxon>
        <taxon>Fungi</taxon>
        <taxon>Fungi incertae sedis</taxon>
        <taxon>Mucoromycota</taxon>
        <taxon>Mucoromycotina</taxon>
        <taxon>Mucoromycetes</taxon>
        <taxon>Mucorales</taxon>
        <taxon>Mucorineae</taxon>
        <taxon>Mucoraceae</taxon>
        <taxon>Thamnidium</taxon>
    </lineage>
</organism>
<dbReference type="SMART" id="SM00479">
    <property type="entry name" value="EXOIII"/>
    <property type="match status" value="1"/>
</dbReference>
<dbReference type="PANTHER" id="PTHR12801">
    <property type="entry name" value="RNA EXONUCLEASE REXO1 / RECO3 FAMILY MEMBER-RELATED"/>
    <property type="match status" value="1"/>
</dbReference>
<dbReference type="InterPro" id="IPR047021">
    <property type="entry name" value="REXO1/3/4-like"/>
</dbReference>
<comment type="similarity">
    <text evidence="2">Belongs to the REXO1/REXO3 family.</text>
</comment>
<feature type="compositionally biased region" description="Basic and acidic residues" evidence="7">
    <location>
        <begin position="1"/>
        <end position="16"/>
    </location>
</feature>
<feature type="region of interest" description="Disordered" evidence="7">
    <location>
        <begin position="1"/>
        <end position="45"/>
    </location>
</feature>
<dbReference type="CDD" id="cd06145">
    <property type="entry name" value="REX1_like"/>
    <property type="match status" value="1"/>
</dbReference>
<comment type="caution">
    <text evidence="9">The sequence shown here is derived from an EMBL/GenBank/DDBJ whole genome shotgun (WGS) entry which is preliminary data.</text>
</comment>
<feature type="domain" description="Exonuclease" evidence="8">
    <location>
        <begin position="264"/>
        <end position="431"/>
    </location>
</feature>
<protein>
    <recommendedName>
        <fullName evidence="8">Exonuclease domain-containing protein</fullName>
    </recommendedName>
</protein>
<evidence type="ECO:0000313" key="9">
    <source>
        <dbReference type="EMBL" id="KAG2234397.1"/>
    </source>
</evidence>
<keyword evidence="5" id="KW-0269">Exonuclease</keyword>
<evidence type="ECO:0000256" key="4">
    <source>
        <dbReference type="ARBA" id="ARBA00022801"/>
    </source>
</evidence>
<dbReference type="InterPro" id="IPR036397">
    <property type="entry name" value="RNaseH_sf"/>
</dbReference>
<evidence type="ECO:0000313" key="10">
    <source>
        <dbReference type="Proteomes" id="UP000613177"/>
    </source>
</evidence>
<sequence length="601" mass="68915">MDTRSLLEEPPTKRPLDPNQENLDDLKKAKPEEVDTTNLTARQKKKASKARKLGMTYEFVDNELIIHPKLFFKRFNDFASMKDARNLLLTTLSPTAKQSRIAEVPDFPGIAQVKKTVLIDVPIFDPNEMGLPLEVRHLTKESAPDVYQQVVSDPLYEFIQQMQDQEKEIVGLVSAAGFDQYKRVHDRFLDMLEVPLSKGELKKKRDEEDRDPDQKRAIMPEILVMEKDLLMVEDFPIHKALDPNSELEDGWVDTLPGVGVQPKKLIALDCEMCKTVNGYAVTRVALIDRDRNVLINELVKPTDEITDYVTHISGVSESSLVGITTTLHDIQKKIQQHVTSDTILVGHGLVNDLKCLKMRHPYIIDTAVIYHHKNGPPYKPSLRDLTTRYLKRTIQVRDEDKKPGDVQGHDPCEDAIASLELLERKLVYGIKYGLSGLSQTETVLDYLQRNGQDGAVIEHGAQLSLLMKRALLENKDYYSVESDEQVVEKLVQQHQTKHIVIARLDLPQETEVERRSVFMRLFKRVYEALDPDTAFCITTGYRTNQQREELRQKRIDYKKKLKLVGLSDIPMEERWSIEDEHALEQIADATRRGFIFASIKN</sequence>
<accession>A0A8H7VWW4</accession>
<evidence type="ECO:0000256" key="6">
    <source>
        <dbReference type="ARBA" id="ARBA00023242"/>
    </source>
</evidence>
<feature type="compositionally biased region" description="Basic and acidic residues" evidence="7">
    <location>
        <begin position="24"/>
        <end position="33"/>
    </location>
</feature>
<gene>
    <name evidence="9" type="ORF">INT48_003624</name>
</gene>
<evidence type="ECO:0000256" key="1">
    <source>
        <dbReference type="ARBA" id="ARBA00004123"/>
    </source>
</evidence>
<dbReference type="InterPro" id="IPR034922">
    <property type="entry name" value="REX1-like_exo"/>
</dbReference>
<evidence type="ECO:0000256" key="5">
    <source>
        <dbReference type="ARBA" id="ARBA00022839"/>
    </source>
</evidence>
<dbReference type="PANTHER" id="PTHR12801:SF115">
    <property type="entry name" value="FI18136P1-RELATED"/>
    <property type="match status" value="1"/>
</dbReference>
<keyword evidence="3" id="KW-0540">Nuclease</keyword>
<name>A0A8H7VWW4_9FUNG</name>
<dbReference type="EMBL" id="JAEPRE010000054">
    <property type="protein sequence ID" value="KAG2234397.1"/>
    <property type="molecule type" value="Genomic_DNA"/>
</dbReference>